<dbReference type="SMART" id="SM00100">
    <property type="entry name" value="cNMP"/>
    <property type="match status" value="1"/>
</dbReference>
<dbReference type="InterPro" id="IPR050397">
    <property type="entry name" value="Env_Response_Regulators"/>
</dbReference>
<dbReference type="GO" id="GO:0005829">
    <property type="term" value="C:cytosol"/>
    <property type="evidence" value="ECO:0007669"/>
    <property type="project" value="TreeGrafter"/>
</dbReference>
<dbReference type="PANTHER" id="PTHR24567">
    <property type="entry name" value="CRP FAMILY TRANSCRIPTIONAL REGULATORY PROTEIN"/>
    <property type="match status" value="1"/>
</dbReference>
<dbReference type="PANTHER" id="PTHR24567:SF26">
    <property type="entry name" value="REGULATORY PROTEIN YEIL"/>
    <property type="match status" value="1"/>
</dbReference>
<dbReference type="AlphaFoldDB" id="A0A286G2T3"/>
<proteinExistence type="predicted"/>
<dbReference type="Gene3D" id="2.60.120.10">
    <property type="entry name" value="Jelly Rolls"/>
    <property type="match status" value="1"/>
</dbReference>
<evidence type="ECO:0000313" key="6">
    <source>
        <dbReference type="Proteomes" id="UP000219621"/>
    </source>
</evidence>
<dbReference type="Pfam" id="PF13545">
    <property type="entry name" value="HTH_Crp_2"/>
    <property type="match status" value="1"/>
</dbReference>
<keyword evidence="2" id="KW-0238">DNA-binding</keyword>
<organism evidence="5 6">
    <name type="scientific">Caenispirillum bisanense</name>
    <dbReference type="NCBI Taxonomy" id="414052"/>
    <lineage>
        <taxon>Bacteria</taxon>
        <taxon>Pseudomonadati</taxon>
        <taxon>Pseudomonadota</taxon>
        <taxon>Alphaproteobacteria</taxon>
        <taxon>Rhodospirillales</taxon>
        <taxon>Novispirillaceae</taxon>
        <taxon>Caenispirillum</taxon>
    </lineage>
</organism>
<dbReference type="GO" id="GO:0016301">
    <property type="term" value="F:kinase activity"/>
    <property type="evidence" value="ECO:0007669"/>
    <property type="project" value="UniProtKB-KW"/>
</dbReference>
<dbReference type="CDD" id="cd00038">
    <property type="entry name" value="CAP_ED"/>
    <property type="match status" value="1"/>
</dbReference>
<keyword evidence="1" id="KW-0805">Transcription regulation</keyword>
<keyword evidence="3" id="KW-0804">Transcription</keyword>
<dbReference type="InterPro" id="IPR018490">
    <property type="entry name" value="cNMP-bd_dom_sf"/>
</dbReference>
<evidence type="ECO:0000256" key="3">
    <source>
        <dbReference type="ARBA" id="ARBA00023163"/>
    </source>
</evidence>
<dbReference type="Proteomes" id="UP000219621">
    <property type="component" value="Unassembled WGS sequence"/>
</dbReference>
<protein>
    <submittedName>
        <fullName evidence="5">cAMP-binding domain of CRP or a regulatory subunit of cAMP-dependent protein kinases</fullName>
    </submittedName>
</protein>
<evidence type="ECO:0000256" key="2">
    <source>
        <dbReference type="ARBA" id="ARBA00023125"/>
    </source>
</evidence>
<gene>
    <name evidence="5" type="ORF">SAMN05421508_101255</name>
</gene>
<dbReference type="SUPFAM" id="SSF46785">
    <property type="entry name" value="Winged helix' DNA-binding domain"/>
    <property type="match status" value="1"/>
</dbReference>
<dbReference type="InterPro" id="IPR036390">
    <property type="entry name" value="WH_DNA-bd_sf"/>
</dbReference>
<dbReference type="SMART" id="SM00419">
    <property type="entry name" value="HTH_CRP"/>
    <property type="match status" value="1"/>
</dbReference>
<keyword evidence="5" id="KW-0808">Transferase</keyword>
<dbReference type="Pfam" id="PF00027">
    <property type="entry name" value="cNMP_binding"/>
    <property type="match status" value="1"/>
</dbReference>
<dbReference type="InterPro" id="IPR012318">
    <property type="entry name" value="HTH_CRP"/>
</dbReference>
<keyword evidence="6" id="KW-1185">Reference proteome</keyword>
<dbReference type="Gene3D" id="1.10.10.10">
    <property type="entry name" value="Winged helix-like DNA-binding domain superfamily/Winged helix DNA-binding domain"/>
    <property type="match status" value="1"/>
</dbReference>
<feature type="domain" description="Cyclic nucleotide-binding" evidence="4">
    <location>
        <begin position="39"/>
        <end position="158"/>
    </location>
</feature>
<dbReference type="InterPro" id="IPR014710">
    <property type="entry name" value="RmlC-like_jellyroll"/>
</dbReference>
<dbReference type="RefSeq" id="WP_245913327.1">
    <property type="nucleotide sequence ID" value="NZ_OCNJ01000001.1"/>
</dbReference>
<evidence type="ECO:0000313" key="5">
    <source>
        <dbReference type="EMBL" id="SOD89546.1"/>
    </source>
</evidence>
<dbReference type="GO" id="GO:0003700">
    <property type="term" value="F:DNA-binding transcription factor activity"/>
    <property type="evidence" value="ECO:0007669"/>
    <property type="project" value="TreeGrafter"/>
</dbReference>
<accession>A0A286G2T3</accession>
<dbReference type="GO" id="GO:0003677">
    <property type="term" value="F:DNA binding"/>
    <property type="evidence" value="ECO:0007669"/>
    <property type="project" value="UniProtKB-KW"/>
</dbReference>
<sequence length="257" mass="28165">MPQPARQAFPAAVVSTGSSSEGCRRTGRCRACTVRANALFVDLPLDELDRIAPSVPDLVVPAGQRLYDGGDWPNALFIVRRGVVKLEQYLPDGSYRIVRLARRTDILALESLLETACDHTAVALTEVEVCRVPLPVVRLVMEKQAWLAERMIHHWHRAVRNADVWLTHYATGSARQRMARLLGDLHDLETAALPPNSGRPAVELPSRDDVGAILGITKETASRLVADFRRAGLLVNVGPRHVRVDRAGLAAIADIDG</sequence>
<evidence type="ECO:0000259" key="4">
    <source>
        <dbReference type="PROSITE" id="PS50042"/>
    </source>
</evidence>
<name>A0A286G2T3_9PROT</name>
<dbReference type="InterPro" id="IPR036388">
    <property type="entry name" value="WH-like_DNA-bd_sf"/>
</dbReference>
<keyword evidence="5" id="KW-0418">Kinase</keyword>
<reference evidence="5 6" key="1">
    <citation type="submission" date="2017-09" db="EMBL/GenBank/DDBJ databases">
        <authorList>
            <person name="Ehlers B."/>
            <person name="Leendertz F.H."/>
        </authorList>
    </citation>
    <scope>NUCLEOTIDE SEQUENCE [LARGE SCALE GENOMIC DNA]</scope>
    <source>
        <strain evidence="5 6">USBA 140</strain>
    </source>
</reference>
<dbReference type="SUPFAM" id="SSF51206">
    <property type="entry name" value="cAMP-binding domain-like"/>
    <property type="match status" value="1"/>
</dbReference>
<dbReference type="PROSITE" id="PS50042">
    <property type="entry name" value="CNMP_BINDING_3"/>
    <property type="match status" value="1"/>
</dbReference>
<evidence type="ECO:0000256" key="1">
    <source>
        <dbReference type="ARBA" id="ARBA00023015"/>
    </source>
</evidence>
<dbReference type="EMBL" id="OCNJ01000001">
    <property type="protein sequence ID" value="SOD89546.1"/>
    <property type="molecule type" value="Genomic_DNA"/>
</dbReference>
<dbReference type="InterPro" id="IPR000595">
    <property type="entry name" value="cNMP-bd_dom"/>
</dbReference>